<sequence>MAGMAGKLLVLWLLYPMAAHAGIIACKDAAGRTLTSDRPIPECADRTVREYGRNGVFRREIAAPPTAEQQRVLDQQRRQRQAEEDARRERQRADHALMSRYRSEDDIEVARQRESASLGNLVVQHKGALLVARQEWEAADGDAAAQERAAVRMRAIGRSLQDAEDDLVRLNGKYDSILQRYRELAGRQLSVQSAK</sequence>
<reference evidence="4" key="2">
    <citation type="submission" date="2020-09" db="EMBL/GenBank/DDBJ databases">
        <authorList>
            <person name="Sun Q."/>
            <person name="Sedlacek I."/>
        </authorList>
    </citation>
    <scope>NUCLEOTIDE SEQUENCE</scope>
    <source>
        <strain evidence="4">CCM 7086</strain>
    </source>
</reference>
<accession>A0A8J2UP85</accession>
<name>A0A8J2UP85_9BURK</name>
<keyword evidence="5" id="KW-1185">Reference proteome</keyword>
<evidence type="ECO:0000313" key="5">
    <source>
        <dbReference type="Proteomes" id="UP000620266"/>
    </source>
</evidence>
<keyword evidence="2" id="KW-0732">Signal</keyword>
<feature type="chain" id="PRO_5035182534" description="DUF4124 domain-containing protein" evidence="2">
    <location>
        <begin position="22"/>
        <end position="195"/>
    </location>
</feature>
<reference evidence="4" key="1">
    <citation type="journal article" date="2014" name="Int. J. Syst. Evol. Microbiol.">
        <title>Complete genome sequence of Corynebacterium casei LMG S-19264T (=DSM 44701T), isolated from a smear-ripened cheese.</title>
        <authorList>
            <consortium name="US DOE Joint Genome Institute (JGI-PGF)"/>
            <person name="Walter F."/>
            <person name="Albersmeier A."/>
            <person name="Kalinowski J."/>
            <person name="Ruckert C."/>
        </authorList>
    </citation>
    <scope>NUCLEOTIDE SEQUENCE</scope>
    <source>
        <strain evidence="4">CCM 7086</strain>
    </source>
</reference>
<dbReference type="InterPro" id="IPR025392">
    <property type="entry name" value="DUF4124"/>
</dbReference>
<proteinExistence type="predicted"/>
<dbReference type="Pfam" id="PF13511">
    <property type="entry name" value="DUF4124"/>
    <property type="match status" value="1"/>
</dbReference>
<dbReference type="AlphaFoldDB" id="A0A8J2UP85"/>
<gene>
    <name evidence="4" type="ORF">GCM10007205_04720</name>
</gene>
<dbReference type="EMBL" id="BMCG01000001">
    <property type="protein sequence ID" value="GGB98468.1"/>
    <property type="molecule type" value="Genomic_DNA"/>
</dbReference>
<evidence type="ECO:0000259" key="3">
    <source>
        <dbReference type="Pfam" id="PF13511"/>
    </source>
</evidence>
<protein>
    <recommendedName>
        <fullName evidence="3">DUF4124 domain-containing protein</fullName>
    </recommendedName>
</protein>
<feature type="domain" description="DUF4124" evidence="3">
    <location>
        <begin position="11"/>
        <end position="86"/>
    </location>
</feature>
<dbReference type="Proteomes" id="UP000620266">
    <property type="component" value="Unassembled WGS sequence"/>
</dbReference>
<evidence type="ECO:0000313" key="4">
    <source>
        <dbReference type="EMBL" id="GGB98468.1"/>
    </source>
</evidence>
<comment type="caution">
    <text evidence="4">The sequence shown here is derived from an EMBL/GenBank/DDBJ whole genome shotgun (WGS) entry which is preliminary data.</text>
</comment>
<feature type="signal peptide" evidence="2">
    <location>
        <begin position="1"/>
        <end position="21"/>
    </location>
</feature>
<feature type="compositionally biased region" description="Basic and acidic residues" evidence="1">
    <location>
        <begin position="74"/>
        <end position="94"/>
    </location>
</feature>
<dbReference type="PROSITE" id="PS51257">
    <property type="entry name" value="PROKAR_LIPOPROTEIN"/>
    <property type="match status" value="1"/>
</dbReference>
<feature type="region of interest" description="Disordered" evidence="1">
    <location>
        <begin position="60"/>
        <end position="94"/>
    </location>
</feature>
<evidence type="ECO:0000256" key="1">
    <source>
        <dbReference type="SAM" id="MobiDB-lite"/>
    </source>
</evidence>
<organism evidence="4 5">
    <name type="scientific">Oxalicibacterium flavum</name>
    <dbReference type="NCBI Taxonomy" id="179467"/>
    <lineage>
        <taxon>Bacteria</taxon>
        <taxon>Pseudomonadati</taxon>
        <taxon>Pseudomonadota</taxon>
        <taxon>Betaproteobacteria</taxon>
        <taxon>Burkholderiales</taxon>
        <taxon>Oxalobacteraceae</taxon>
        <taxon>Oxalicibacterium</taxon>
    </lineage>
</organism>
<evidence type="ECO:0000256" key="2">
    <source>
        <dbReference type="SAM" id="SignalP"/>
    </source>
</evidence>